<accession>A0A1G6HRF3</accession>
<protein>
    <submittedName>
        <fullName evidence="2">Uncharacterized protein</fullName>
    </submittedName>
</protein>
<evidence type="ECO:0000256" key="1">
    <source>
        <dbReference type="SAM" id="Phobius"/>
    </source>
</evidence>
<keyword evidence="3" id="KW-1185">Reference proteome</keyword>
<keyword evidence="1" id="KW-1133">Transmembrane helix</keyword>
<dbReference type="AlphaFoldDB" id="A0A1G6HRF3"/>
<evidence type="ECO:0000313" key="2">
    <source>
        <dbReference type="EMBL" id="SDB96445.1"/>
    </source>
</evidence>
<sequence>MLWHMVEIANAFHDKSPNYSEFFSPTPYGGYKTIREIASERTLHCGLNKELKWKNFPKEIKALFSYIPEEDNKKQDKHAIIKTFFNIQKSWFYIIAAVLGFAMLCYYTAPFF</sequence>
<evidence type="ECO:0000313" key="3">
    <source>
        <dbReference type="Proteomes" id="UP000198943"/>
    </source>
</evidence>
<proteinExistence type="predicted"/>
<dbReference type="Proteomes" id="UP000198943">
    <property type="component" value="Unassembled WGS sequence"/>
</dbReference>
<organism evidence="2 3">
    <name type="scientific">Succiniclasticum ruminis</name>
    <dbReference type="NCBI Taxonomy" id="40841"/>
    <lineage>
        <taxon>Bacteria</taxon>
        <taxon>Bacillati</taxon>
        <taxon>Bacillota</taxon>
        <taxon>Negativicutes</taxon>
        <taxon>Acidaminococcales</taxon>
        <taxon>Acidaminococcaceae</taxon>
        <taxon>Succiniclasticum</taxon>
    </lineage>
</organism>
<feature type="transmembrane region" description="Helical" evidence="1">
    <location>
        <begin position="91"/>
        <end position="109"/>
    </location>
</feature>
<dbReference type="EMBL" id="FMYW01000001">
    <property type="protein sequence ID" value="SDB96445.1"/>
    <property type="molecule type" value="Genomic_DNA"/>
</dbReference>
<reference evidence="3" key="1">
    <citation type="submission" date="2016-10" db="EMBL/GenBank/DDBJ databases">
        <authorList>
            <person name="Varghese N."/>
            <person name="Submissions S."/>
        </authorList>
    </citation>
    <scope>NUCLEOTIDE SEQUENCE [LARGE SCALE GENOMIC DNA]</scope>
    <source>
        <strain evidence="3">DSM 11005</strain>
    </source>
</reference>
<name>A0A1G6HRF3_9FIRM</name>
<gene>
    <name evidence="2" type="ORF">SAMN04487864_101165</name>
</gene>
<keyword evidence="1" id="KW-0472">Membrane</keyword>
<keyword evidence="1" id="KW-0812">Transmembrane</keyword>